<proteinExistence type="predicted"/>
<organism evidence="4">
    <name type="scientific">Tetraselmis sp. GSL018</name>
    <dbReference type="NCBI Taxonomy" id="582737"/>
    <lineage>
        <taxon>Eukaryota</taxon>
        <taxon>Viridiplantae</taxon>
        <taxon>Chlorophyta</taxon>
        <taxon>core chlorophytes</taxon>
        <taxon>Chlorodendrophyceae</taxon>
        <taxon>Chlorodendrales</taxon>
        <taxon>Chlorodendraceae</taxon>
        <taxon>Tetraselmis</taxon>
    </lineage>
</organism>
<name>A0A061SCG9_9CHLO</name>
<dbReference type="CDD" id="cd14688">
    <property type="entry name" value="bZIP_YAP"/>
    <property type="match status" value="1"/>
</dbReference>
<keyword evidence="1" id="KW-0175">Coiled coil</keyword>
<dbReference type="Gene3D" id="1.20.5.170">
    <property type="match status" value="1"/>
</dbReference>
<dbReference type="PROSITE" id="PS00036">
    <property type="entry name" value="BZIP_BASIC"/>
    <property type="match status" value="1"/>
</dbReference>
<sequence length="369" mass="41376">METQTGSHDYLDEAAEAVTSGNSHDASNEGEGEASGGGKPKNAKLQEKNRLAQRRFRERQKLRVSSLQQQIDELTDTVKKLTVTKHDLDTRNSLLESVLTVKDEQLRVMRERGQVMSQKIKEVGGSNSGTITIYGPDQQQIAVVLATERLADDSRLILALSDMLNLYVKQLRQCVELVKEGRGGDLAGKKLEQVVSGLFQQFDVVQKEGPSSLLKWLVSHYDEHSKKREGNQSEEQLYDGIVELIKLTPEQAAQMWDLYQTYLSNLREVLQERIRIQGLTSTNISELTGMYSVKRANDFLHSQEAVAMYKDGLLRQQNLLFDLVRTVFRGVLSPLQSAETILGVQPLICDAIQLAQAAHRRFHQGGSPS</sequence>
<dbReference type="SUPFAM" id="SSF57959">
    <property type="entry name" value="Leucine zipper domain"/>
    <property type="match status" value="1"/>
</dbReference>
<dbReference type="InterPro" id="IPR004827">
    <property type="entry name" value="bZIP"/>
</dbReference>
<evidence type="ECO:0000259" key="3">
    <source>
        <dbReference type="PROSITE" id="PS00036"/>
    </source>
</evidence>
<dbReference type="AlphaFoldDB" id="A0A061SCG9"/>
<feature type="domain" description="BZIP" evidence="3">
    <location>
        <begin position="44"/>
        <end position="59"/>
    </location>
</feature>
<reference evidence="4" key="1">
    <citation type="submission" date="2014-05" db="EMBL/GenBank/DDBJ databases">
        <title>The transcriptome of the halophilic microalga Tetraselmis sp. GSL018 isolated from the Great Salt Lake, Utah.</title>
        <authorList>
            <person name="Jinkerson R.E."/>
            <person name="D'Adamo S."/>
            <person name="Posewitz M.C."/>
        </authorList>
    </citation>
    <scope>NUCLEOTIDE SEQUENCE</scope>
    <source>
        <strain evidence="4">GSL018</strain>
    </source>
</reference>
<feature type="region of interest" description="Disordered" evidence="2">
    <location>
        <begin position="1"/>
        <end position="46"/>
    </location>
</feature>
<dbReference type="InterPro" id="IPR046347">
    <property type="entry name" value="bZIP_sf"/>
</dbReference>
<gene>
    <name evidence="4" type="ORF">TSPGSL018_4713</name>
</gene>
<evidence type="ECO:0000256" key="2">
    <source>
        <dbReference type="SAM" id="MobiDB-lite"/>
    </source>
</evidence>
<accession>A0A061SCG9</accession>
<evidence type="ECO:0000256" key="1">
    <source>
        <dbReference type="SAM" id="Coils"/>
    </source>
</evidence>
<dbReference type="SMART" id="SM00338">
    <property type="entry name" value="BRLZ"/>
    <property type="match status" value="1"/>
</dbReference>
<dbReference type="GO" id="GO:0003700">
    <property type="term" value="F:DNA-binding transcription factor activity"/>
    <property type="evidence" value="ECO:0007669"/>
    <property type="project" value="InterPro"/>
</dbReference>
<dbReference type="EMBL" id="GBEZ01002174">
    <property type="protein sequence ID" value="JAC82857.1"/>
    <property type="molecule type" value="Transcribed_RNA"/>
</dbReference>
<protein>
    <recommendedName>
        <fullName evidence="3">BZIP domain-containing protein</fullName>
    </recommendedName>
</protein>
<feature type="coiled-coil region" evidence="1">
    <location>
        <begin position="57"/>
        <end position="84"/>
    </location>
</feature>
<dbReference type="Pfam" id="PF00170">
    <property type="entry name" value="bZIP_1"/>
    <property type="match status" value="1"/>
</dbReference>
<evidence type="ECO:0000313" key="4">
    <source>
        <dbReference type="EMBL" id="JAC82857.1"/>
    </source>
</evidence>